<dbReference type="GO" id="GO:0000479">
    <property type="term" value="P:endonucleolytic cleavage of tricistronic rRNA transcript (SSU-rRNA, 5.8S rRNA, LSU-rRNA)"/>
    <property type="evidence" value="ECO:0007669"/>
    <property type="project" value="TreeGrafter"/>
</dbReference>
<comment type="similarity">
    <text evidence="2">Belongs to the RNA 3'-terminal cyclase family. Type 2 subfamily.</text>
</comment>
<dbReference type="PIRSF" id="PIRSF005378">
    <property type="entry name" value="RNA3'_term_phos_cycl_euk"/>
    <property type="match status" value="1"/>
</dbReference>
<dbReference type="InterPro" id="IPR020719">
    <property type="entry name" value="RNA3'_term_phos_cycl-like_CS"/>
</dbReference>
<feature type="domain" description="RNA 3'-terminal phosphate cyclase insert" evidence="6">
    <location>
        <begin position="182"/>
        <end position="285"/>
    </location>
</feature>
<dbReference type="InterPro" id="IPR037136">
    <property type="entry name" value="RNA3'_phos_cyclase_dom_sf"/>
</dbReference>
<organism evidence="7 8">
    <name type="scientific">Parastrongyloides trichosuri</name>
    <name type="common">Possum-specific nematode worm</name>
    <dbReference type="NCBI Taxonomy" id="131310"/>
    <lineage>
        <taxon>Eukaryota</taxon>
        <taxon>Metazoa</taxon>
        <taxon>Ecdysozoa</taxon>
        <taxon>Nematoda</taxon>
        <taxon>Chromadorea</taxon>
        <taxon>Rhabditida</taxon>
        <taxon>Tylenchina</taxon>
        <taxon>Panagrolaimomorpha</taxon>
        <taxon>Strongyloidoidea</taxon>
        <taxon>Strongyloididae</taxon>
        <taxon>Parastrongyloides</taxon>
    </lineage>
</organism>
<dbReference type="GO" id="GO:0005730">
    <property type="term" value="C:nucleolus"/>
    <property type="evidence" value="ECO:0007669"/>
    <property type="project" value="UniProtKB-SubCell"/>
</dbReference>
<evidence type="ECO:0000256" key="3">
    <source>
        <dbReference type="ARBA" id="ARBA00022517"/>
    </source>
</evidence>
<dbReference type="Pfam" id="PF01137">
    <property type="entry name" value="RTC"/>
    <property type="match status" value="1"/>
</dbReference>
<evidence type="ECO:0000256" key="2">
    <source>
        <dbReference type="ARBA" id="ARBA00007089"/>
    </source>
</evidence>
<dbReference type="Gene3D" id="3.30.360.20">
    <property type="entry name" value="RNA 3'-terminal phosphate cyclase, insert domain"/>
    <property type="match status" value="1"/>
</dbReference>
<dbReference type="PROSITE" id="PS01287">
    <property type="entry name" value="RTC"/>
    <property type="match status" value="1"/>
</dbReference>
<dbReference type="InterPro" id="IPR023797">
    <property type="entry name" value="RNA3'_phos_cyclase_dom"/>
</dbReference>
<sequence>MSEQLTYSGSNFLRQRLAYSLISGRGVKIIDIRYKDENPGIRDFEKKLFKLIDQITNGVKITINETGTVVNFEPGVLIGGSISFDCGTERSISYFLEILVILGSFCKRPINAKLTGITNKYDELSCDAIRTTWLPVFKKFILNDENLEIKVIKRGFYPLGGGLVTFKAPITKVIRPVQVPKVGKVCKIRGLAYTCRVNSSFANRMIDKAKEKLRGYIADVYITVDQRKGESGGNSNGYGIFLTAETTDGVFYHGECMSKPQSDVDNQVVPEDLGNIAAERLLDEIYKGGAMDSSALHLASTFMTLTSRNASKYLFGTLTQNSVYALRNLKDFFGITFSFSQNKENEDINAGSKEKLIATCIGCC</sequence>
<dbReference type="InterPro" id="IPR013792">
    <property type="entry name" value="RNA3'P_cycl/enolpyr_Trfase_a/b"/>
</dbReference>
<dbReference type="InterPro" id="IPR000228">
    <property type="entry name" value="RNA3'_term_phos_cyc"/>
</dbReference>
<dbReference type="STRING" id="131310.A0A0N4ZR32"/>
<evidence type="ECO:0000259" key="5">
    <source>
        <dbReference type="Pfam" id="PF01137"/>
    </source>
</evidence>
<protein>
    <submittedName>
        <fullName evidence="8">RNA 3'-terminal phosphate cyclase-like protein</fullName>
    </submittedName>
</protein>
<accession>A0A0N4ZR32</accession>
<keyword evidence="4" id="KW-0539">Nucleus</keyword>
<dbReference type="AlphaFoldDB" id="A0A0N4ZR32"/>
<feature type="domain" description="RNA 3'-terminal phosphate cyclase" evidence="5">
    <location>
        <begin position="6"/>
        <end position="338"/>
    </location>
</feature>
<dbReference type="PANTHER" id="PTHR11096:SF1">
    <property type="entry name" value="RNA 3'-TERMINAL PHOSPHATE CYCLASE-LIKE PROTEIN"/>
    <property type="match status" value="1"/>
</dbReference>
<dbReference type="WBParaSite" id="PTRK_0001097200.1">
    <property type="protein sequence ID" value="PTRK_0001097200.1"/>
    <property type="gene ID" value="PTRK_0001097200"/>
</dbReference>
<dbReference type="Pfam" id="PF05189">
    <property type="entry name" value="RTC_insert"/>
    <property type="match status" value="1"/>
</dbReference>
<dbReference type="NCBIfam" id="TIGR03400">
    <property type="entry name" value="18S_RNA_Rcl1p"/>
    <property type="match status" value="1"/>
</dbReference>
<evidence type="ECO:0000256" key="4">
    <source>
        <dbReference type="ARBA" id="ARBA00023242"/>
    </source>
</evidence>
<dbReference type="InterPro" id="IPR036553">
    <property type="entry name" value="RPTC_insert"/>
</dbReference>
<proteinExistence type="inferred from homology"/>
<keyword evidence="3" id="KW-0690">Ribosome biogenesis</keyword>
<dbReference type="InterPro" id="IPR013791">
    <property type="entry name" value="RNA3'-term_phos_cycl_insert"/>
</dbReference>
<evidence type="ECO:0000259" key="6">
    <source>
        <dbReference type="Pfam" id="PF05189"/>
    </source>
</evidence>
<dbReference type="InterPro" id="IPR016443">
    <property type="entry name" value="RNA3'_term_phos_cyc_type_2"/>
</dbReference>
<dbReference type="PANTHER" id="PTHR11096">
    <property type="entry name" value="RNA 3' TERMINAL PHOSPHATE CYCLASE"/>
    <property type="match status" value="1"/>
</dbReference>
<evidence type="ECO:0000313" key="7">
    <source>
        <dbReference type="Proteomes" id="UP000038045"/>
    </source>
</evidence>
<dbReference type="SUPFAM" id="SSF55205">
    <property type="entry name" value="EPT/RTPC-like"/>
    <property type="match status" value="1"/>
</dbReference>
<dbReference type="Gene3D" id="3.65.10.20">
    <property type="entry name" value="RNA 3'-terminal phosphate cyclase domain"/>
    <property type="match status" value="1"/>
</dbReference>
<evidence type="ECO:0000313" key="8">
    <source>
        <dbReference type="WBParaSite" id="PTRK_0001097200.1"/>
    </source>
</evidence>
<reference evidence="8" key="1">
    <citation type="submission" date="2017-02" db="UniProtKB">
        <authorList>
            <consortium name="WormBaseParasite"/>
        </authorList>
    </citation>
    <scope>IDENTIFICATION</scope>
</reference>
<dbReference type="Proteomes" id="UP000038045">
    <property type="component" value="Unplaced"/>
</dbReference>
<comment type="subcellular location">
    <subcellularLocation>
        <location evidence="1">Nucleus</location>
        <location evidence="1">Nucleolus</location>
    </subcellularLocation>
</comment>
<name>A0A0N4ZR32_PARTI</name>
<evidence type="ECO:0000256" key="1">
    <source>
        <dbReference type="ARBA" id="ARBA00004604"/>
    </source>
</evidence>
<dbReference type="GO" id="GO:0004521">
    <property type="term" value="F:RNA endonuclease activity"/>
    <property type="evidence" value="ECO:0007669"/>
    <property type="project" value="TreeGrafter"/>
</dbReference>
<keyword evidence="7" id="KW-1185">Reference proteome</keyword>